<evidence type="ECO:0000313" key="2">
    <source>
        <dbReference type="Proteomes" id="UP000606600"/>
    </source>
</evidence>
<dbReference type="EMBL" id="JACWMY010000001">
    <property type="protein sequence ID" value="MBD1362482.1"/>
    <property type="molecule type" value="Genomic_DNA"/>
</dbReference>
<organism evidence="1 2">
    <name type="scientific">Mucilaginibacter pankratovii</name>
    <dbReference type="NCBI Taxonomy" id="2772110"/>
    <lineage>
        <taxon>Bacteria</taxon>
        <taxon>Pseudomonadati</taxon>
        <taxon>Bacteroidota</taxon>
        <taxon>Sphingobacteriia</taxon>
        <taxon>Sphingobacteriales</taxon>
        <taxon>Sphingobacteriaceae</taxon>
        <taxon>Mucilaginibacter</taxon>
    </lineage>
</organism>
<proteinExistence type="predicted"/>
<keyword evidence="2" id="KW-1185">Reference proteome</keyword>
<reference evidence="1 2" key="1">
    <citation type="submission" date="2020-09" db="EMBL/GenBank/DDBJ databases">
        <title>Novel species of Mucilaginibacter isolated from a glacier on the Tibetan Plateau.</title>
        <authorList>
            <person name="Liu Q."/>
            <person name="Xin Y.-H."/>
        </authorList>
    </citation>
    <scope>NUCLEOTIDE SEQUENCE [LARGE SCALE GENOMIC DNA]</scope>
    <source>
        <strain evidence="1 2">ZT4R22</strain>
    </source>
</reference>
<gene>
    <name evidence="1" type="ORF">IDJ77_01550</name>
</gene>
<comment type="caution">
    <text evidence="1">The sequence shown here is derived from an EMBL/GenBank/DDBJ whole genome shotgun (WGS) entry which is preliminary data.</text>
</comment>
<accession>A0ABR7WLY3</accession>
<protein>
    <recommendedName>
        <fullName evidence="3">Addiction module component</fullName>
    </recommendedName>
</protein>
<evidence type="ECO:0008006" key="3">
    <source>
        <dbReference type="Google" id="ProtNLM"/>
    </source>
</evidence>
<dbReference type="Proteomes" id="UP000606600">
    <property type="component" value="Unassembled WGS sequence"/>
</dbReference>
<evidence type="ECO:0000313" key="1">
    <source>
        <dbReference type="EMBL" id="MBD1362482.1"/>
    </source>
</evidence>
<sequence>MMKRADAIVKGRKFFFPNGCFEQKTIFVLNGDCMEDEMLNEIISEEQLQLLLKRKQEFIDGTTPARDWAEIEKELDKRYNS</sequence>
<name>A0ABR7WLY3_9SPHI</name>
<dbReference type="RefSeq" id="WP_191187163.1">
    <property type="nucleotide sequence ID" value="NZ_JACWMY010000001.1"/>
</dbReference>